<protein>
    <recommendedName>
        <fullName evidence="1">Peptidase C14 caspase domain-containing protein</fullName>
    </recommendedName>
</protein>
<organism evidence="2 3">
    <name type="scientific">Mycena indigotica</name>
    <dbReference type="NCBI Taxonomy" id="2126181"/>
    <lineage>
        <taxon>Eukaryota</taxon>
        <taxon>Fungi</taxon>
        <taxon>Dikarya</taxon>
        <taxon>Basidiomycota</taxon>
        <taxon>Agaricomycotina</taxon>
        <taxon>Agaricomycetes</taxon>
        <taxon>Agaricomycetidae</taxon>
        <taxon>Agaricales</taxon>
        <taxon>Marasmiineae</taxon>
        <taxon>Mycenaceae</taxon>
        <taxon>Mycena</taxon>
    </lineage>
</organism>
<keyword evidence="3" id="KW-1185">Reference proteome</keyword>
<evidence type="ECO:0000313" key="3">
    <source>
        <dbReference type="Proteomes" id="UP000636479"/>
    </source>
</evidence>
<dbReference type="GO" id="GO:0004197">
    <property type="term" value="F:cysteine-type endopeptidase activity"/>
    <property type="evidence" value="ECO:0007669"/>
    <property type="project" value="InterPro"/>
</dbReference>
<evidence type="ECO:0000313" key="2">
    <source>
        <dbReference type="EMBL" id="KAF7294737.1"/>
    </source>
</evidence>
<dbReference type="Proteomes" id="UP000636479">
    <property type="component" value="Unassembled WGS sequence"/>
</dbReference>
<comment type="caution">
    <text evidence="2">The sequence shown here is derived from an EMBL/GenBank/DDBJ whole genome shotgun (WGS) entry which is preliminary data.</text>
</comment>
<proteinExistence type="predicted"/>
<gene>
    <name evidence="2" type="ORF">MIND_01011100</name>
</gene>
<reference evidence="2" key="1">
    <citation type="submission" date="2020-05" db="EMBL/GenBank/DDBJ databases">
        <title>Mycena genomes resolve the evolution of fungal bioluminescence.</title>
        <authorList>
            <person name="Tsai I.J."/>
        </authorList>
    </citation>
    <scope>NUCLEOTIDE SEQUENCE</scope>
    <source>
        <strain evidence="2">171206Taipei</strain>
    </source>
</reference>
<dbReference type="RefSeq" id="XP_037216100.1">
    <property type="nucleotide sequence ID" value="XM_037366706.1"/>
</dbReference>
<dbReference type="Pfam" id="PF00656">
    <property type="entry name" value="Peptidase_C14"/>
    <property type="match status" value="1"/>
</dbReference>
<accession>A0A8H6VUT9</accession>
<feature type="domain" description="Peptidase C14 caspase" evidence="1">
    <location>
        <begin position="42"/>
        <end position="205"/>
    </location>
</feature>
<dbReference type="EMBL" id="JACAZF010000009">
    <property type="protein sequence ID" value="KAF7294737.1"/>
    <property type="molecule type" value="Genomic_DNA"/>
</dbReference>
<dbReference type="AlphaFoldDB" id="A0A8H6VUT9"/>
<evidence type="ECO:0000259" key="1">
    <source>
        <dbReference type="Pfam" id="PF00656"/>
    </source>
</evidence>
<dbReference type="OrthoDB" id="10255174at2759"/>
<dbReference type="GO" id="GO:0006508">
    <property type="term" value="P:proteolysis"/>
    <property type="evidence" value="ECO:0007669"/>
    <property type="project" value="InterPro"/>
</dbReference>
<dbReference type="GeneID" id="59349222"/>
<dbReference type="Gene3D" id="3.40.50.1460">
    <property type="match status" value="1"/>
</dbReference>
<dbReference type="InterPro" id="IPR011600">
    <property type="entry name" value="Pept_C14_caspase"/>
</dbReference>
<sequence length="543" mass="61415">MPPKLFAFCIGIDEVHYNLLGSPGSAETMYPDAEIVSLTNQAATRKNILDSLKVHLTENTDISQDDPILVYFSGYGTRFSERERDVDALVPHDYSLEVPPIFDFTLHGLFEALVQTKGPNVTVILDCCFSAKLTLSIVNIRRIQAPSWSSHLVDLRRENTLADYRGFFADSPPYVLIVASSKHKHCGETQEGGFFTQDMVSAMWSSWPLSCREVNVLTQNWETGTRAQVSNCYGPYLDRLLLMPPKLLPIAKLRISSPDIDLGATSAEDSLFLVSRRWNANIVVHASSQGEANIQRLDRVTARYGTRLIPFALAKASQVLDGVARFNYYLNLRPSTDKPSWVQRLFRWRQSNSSPFSIEAYHFRRDEDNNDENNDAWVSENILHNGVAFLDNVPNNHAIGLKITNTSDQAMYPYVVGFDTDTYEINELYSPLRQDECSEPKLLKPNESLIFGHCPASTAPTFYVPETPFRITLDKDKVERTAEIFKIILAQKPVVLRYMEQAPPITSAEERTRGAYAHEEIPGQWRSPAFEPKHKLKVFGALE</sequence>
<name>A0A8H6VUT9_9AGAR</name>